<sequence length="291" mass="33268">MTATATRTGRWGQERRLEFIDFRLLWERKLNRSDLTIFFGISVPQASLDFATYQELAPDNMAYDRTLKAYVAGPDFKPVLTNPDPAHYLNELQQRGIGNIAPTDSFIGWAPPVANLPSPMRQVDQQILIKLIRALQAGEAVDVDYRSMTNFDEPAVRTIFPTSFAHDGFRWHTRAFCFKSGIFKDFVLGRINALKTSFAPPSEVPEDVEWETFIDVVIGPNPSYPPQKQKAIEHDYQMVNGEARLRARKPQLYYLNRRLNLNVKPGDPVSEHQQIVMLRIENARKESAADE</sequence>
<dbReference type="Proteomes" id="UP000030060">
    <property type="component" value="Unassembled WGS sequence"/>
</dbReference>
<evidence type="ECO:0000313" key="4">
    <source>
        <dbReference type="EMBL" id="KGE69239.1"/>
    </source>
</evidence>
<feature type="domain" description="DNA-binding transcriptional repressor CapW winged helix-turn-helix" evidence="3">
    <location>
        <begin position="13"/>
        <end position="94"/>
    </location>
</feature>
<dbReference type="InterPro" id="IPR026881">
    <property type="entry name" value="WYL_dom"/>
</dbReference>
<dbReference type="OrthoDB" id="6400324at2"/>
<accession>A0A0A1Z7M5</accession>
<dbReference type="Pfam" id="PF26109">
    <property type="entry name" value="WHD_BrxR"/>
    <property type="match status" value="1"/>
</dbReference>
<dbReference type="Pfam" id="PF13280">
    <property type="entry name" value="WYL"/>
    <property type="match status" value="1"/>
</dbReference>
<name>A0A0A1Z7M5_PSEFL</name>
<evidence type="ECO:0008006" key="6">
    <source>
        <dbReference type="Google" id="ProtNLM"/>
    </source>
</evidence>
<dbReference type="Pfam" id="PF26107">
    <property type="entry name" value="BrxR_CTD"/>
    <property type="match status" value="1"/>
</dbReference>
<comment type="caution">
    <text evidence="4">The sequence shown here is derived from an EMBL/GenBank/DDBJ whole genome shotgun (WGS) entry which is preliminary data.</text>
</comment>
<protein>
    <recommendedName>
        <fullName evidence="6">WYL domain-containing protein</fullName>
    </recommendedName>
</protein>
<evidence type="ECO:0000259" key="1">
    <source>
        <dbReference type="Pfam" id="PF13280"/>
    </source>
</evidence>
<proteinExistence type="predicted"/>
<gene>
    <name evidence="4" type="ORF">K814_0104135</name>
</gene>
<reference evidence="4 5" key="1">
    <citation type="journal article" date="2013" name="Genome Announc.">
        <title>Draft Genome Sequence of Pseudomonas fluorescens LMG 5329, a White Line-Inducing Principle-Producing Bioindicator for the Mushroom Pathogen Pseudomonas tolaasii.</title>
        <authorList>
            <person name="Ghequire M.G."/>
            <person name="Rokni-Zadeh H."/>
            <person name="Zarrineh P."/>
            <person name="De Mot R."/>
        </authorList>
    </citation>
    <scope>NUCLEOTIDE SEQUENCE [LARGE SCALE GENOMIC DNA]</scope>
    <source>
        <strain evidence="4 5">LMG 5329</strain>
    </source>
</reference>
<dbReference type="PROSITE" id="PS52050">
    <property type="entry name" value="WYL"/>
    <property type="match status" value="1"/>
</dbReference>
<dbReference type="InterPro" id="IPR059020">
    <property type="entry name" value="CapW_CTD"/>
</dbReference>
<evidence type="ECO:0000259" key="3">
    <source>
        <dbReference type="Pfam" id="PF26109"/>
    </source>
</evidence>
<dbReference type="RefSeq" id="WP_038843347.1">
    <property type="nucleotide sequence ID" value="NZ_ASGY01000029.1"/>
</dbReference>
<dbReference type="PIRSF" id="PIRSF015558">
    <property type="entry name" value="Txn_reg_DeoR_prd"/>
    <property type="match status" value="1"/>
</dbReference>
<feature type="domain" description="DNA-binding transcriptional repressor CapW C-terminal dimerisation" evidence="2">
    <location>
        <begin position="214"/>
        <end position="279"/>
    </location>
</feature>
<dbReference type="InterPro" id="IPR059019">
    <property type="entry name" value="WHD_CapW"/>
</dbReference>
<dbReference type="EMBL" id="ASGY01000029">
    <property type="protein sequence ID" value="KGE69239.1"/>
    <property type="molecule type" value="Genomic_DNA"/>
</dbReference>
<evidence type="ECO:0000313" key="5">
    <source>
        <dbReference type="Proteomes" id="UP000030060"/>
    </source>
</evidence>
<feature type="domain" description="WYL" evidence="1">
    <location>
        <begin position="127"/>
        <end position="195"/>
    </location>
</feature>
<organism evidence="4 5">
    <name type="scientific">Pseudomonas fluorescens LMG 5329</name>
    <dbReference type="NCBI Taxonomy" id="1324332"/>
    <lineage>
        <taxon>Bacteria</taxon>
        <taxon>Pseudomonadati</taxon>
        <taxon>Pseudomonadota</taxon>
        <taxon>Gammaproteobacteria</taxon>
        <taxon>Pseudomonadales</taxon>
        <taxon>Pseudomonadaceae</taxon>
        <taxon>Pseudomonas</taxon>
    </lineage>
</organism>
<dbReference type="AlphaFoldDB" id="A0A0A1Z7M5"/>
<dbReference type="InterPro" id="IPR016634">
    <property type="entry name" value="CapW-like"/>
</dbReference>
<evidence type="ECO:0000259" key="2">
    <source>
        <dbReference type="Pfam" id="PF26107"/>
    </source>
</evidence>